<name>A0ABU9HSY8_9FLAO</name>
<dbReference type="RefSeq" id="WP_341695600.1">
    <property type="nucleotide sequence ID" value="NZ_JBBYHR010000002.1"/>
</dbReference>
<comment type="caution">
    <text evidence="1">The sequence shown here is derived from an EMBL/GenBank/DDBJ whole genome shotgun (WGS) entry which is preliminary data.</text>
</comment>
<evidence type="ECO:0000313" key="1">
    <source>
        <dbReference type="EMBL" id="MEL1243276.1"/>
    </source>
</evidence>
<protein>
    <submittedName>
        <fullName evidence="1">Type II toxin-antitoxin system RelE/ParE family toxin</fullName>
    </submittedName>
</protein>
<dbReference type="EMBL" id="JBBYHR010000002">
    <property type="protein sequence ID" value="MEL1243276.1"/>
    <property type="molecule type" value="Genomic_DNA"/>
</dbReference>
<dbReference type="Gene3D" id="3.30.2310.20">
    <property type="entry name" value="RelE-like"/>
    <property type="match status" value="1"/>
</dbReference>
<gene>
    <name evidence="1" type="ORF">AAEO56_03285</name>
</gene>
<sequence>MAYKIVVSPTAQIEIYDAMDYYDEISISLTAKFYADLQSSYSALLLNPDYRIFYNKLRMIPLKKFPFILLFTINGNEIVINACFHTSKNPKKYPGK</sequence>
<dbReference type="InterPro" id="IPR035093">
    <property type="entry name" value="RelE/ParE_toxin_dom_sf"/>
</dbReference>
<keyword evidence="2" id="KW-1185">Reference proteome</keyword>
<dbReference type="Proteomes" id="UP001464555">
    <property type="component" value="Unassembled WGS sequence"/>
</dbReference>
<reference evidence="1 2" key="1">
    <citation type="submission" date="2024-04" db="EMBL/GenBank/DDBJ databases">
        <title>Flavobacterium sp. DGU11 16S ribosomal RNA gene Genome sequencing and assembly.</title>
        <authorList>
            <person name="Park S."/>
        </authorList>
    </citation>
    <scope>NUCLEOTIDE SEQUENCE [LARGE SCALE GENOMIC DNA]</scope>
    <source>
        <strain evidence="1 2">DGU11</strain>
    </source>
</reference>
<accession>A0ABU9HSY8</accession>
<organism evidence="1 2">
    <name type="scientific">Flavobacterium arundinis</name>
    <dbReference type="NCBI Taxonomy" id="3139143"/>
    <lineage>
        <taxon>Bacteria</taxon>
        <taxon>Pseudomonadati</taxon>
        <taxon>Bacteroidota</taxon>
        <taxon>Flavobacteriia</taxon>
        <taxon>Flavobacteriales</taxon>
        <taxon>Flavobacteriaceae</taxon>
        <taxon>Flavobacterium</taxon>
    </lineage>
</organism>
<evidence type="ECO:0000313" key="2">
    <source>
        <dbReference type="Proteomes" id="UP001464555"/>
    </source>
</evidence>
<proteinExistence type="predicted"/>